<evidence type="ECO:0008006" key="3">
    <source>
        <dbReference type="Google" id="ProtNLM"/>
    </source>
</evidence>
<evidence type="ECO:0000313" key="2">
    <source>
        <dbReference type="EMBL" id="KUG14113.1"/>
    </source>
</evidence>
<protein>
    <recommendedName>
        <fullName evidence="3">DUF5518 domain-containing protein</fullName>
    </recommendedName>
</protein>
<sequence length="114" mass="11578">MADRKKNFWMGAGIGGIIIIIIDLMVPFLGPLLGGFVAGFIAKGDVLNAGKAGLVAGILATIGISLVIIAGMMSPAIAGYIPALGTGYLLFITLTLYLALFACLGGLIAGAVRR</sequence>
<reference evidence="2" key="1">
    <citation type="journal article" date="2015" name="Proc. Natl. Acad. Sci. U.S.A.">
        <title>Networks of energetic and metabolic interactions define dynamics in microbial communities.</title>
        <authorList>
            <person name="Embree M."/>
            <person name="Liu J.K."/>
            <person name="Al-Bassam M.M."/>
            <person name="Zengler K."/>
        </authorList>
    </citation>
    <scope>NUCLEOTIDE SEQUENCE</scope>
</reference>
<dbReference type="AlphaFoldDB" id="A0A0W8EZW0"/>
<organism evidence="2">
    <name type="scientific">hydrocarbon metagenome</name>
    <dbReference type="NCBI Taxonomy" id="938273"/>
    <lineage>
        <taxon>unclassified sequences</taxon>
        <taxon>metagenomes</taxon>
        <taxon>ecological metagenomes</taxon>
    </lineage>
</organism>
<gene>
    <name evidence="2" type="ORF">ASZ90_016244</name>
</gene>
<keyword evidence="1" id="KW-0812">Transmembrane</keyword>
<name>A0A0W8EZW0_9ZZZZ</name>
<feature type="transmembrane region" description="Helical" evidence="1">
    <location>
        <begin position="12"/>
        <end position="42"/>
    </location>
</feature>
<proteinExistence type="predicted"/>
<dbReference type="Pfam" id="PF17647">
    <property type="entry name" value="DUF5518"/>
    <property type="match status" value="1"/>
</dbReference>
<dbReference type="EMBL" id="LNQE01001700">
    <property type="protein sequence ID" value="KUG14113.1"/>
    <property type="molecule type" value="Genomic_DNA"/>
</dbReference>
<dbReference type="InterPro" id="IPR040493">
    <property type="entry name" value="DUF5518"/>
</dbReference>
<keyword evidence="1" id="KW-1133">Transmembrane helix</keyword>
<evidence type="ECO:0000256" key="1">
    <source>
        <dbReference type="SAM" id="Phobius"/>
    </source>
</evidence>
<feature type="transmembrane region" description="Helical" evidence="1">
    <location>
        <begin position="54"/>
        <end position="81"/>
    </location>
</feature>
<feature type="transmembrane region" description="Helical" evidence="1">
    <location>
        <begin position="87"/>
        <end position="112"/>
    </location>
</feature>
<keyword evidence="1" id="KW-0472">Membrane</keyword>
<comment type="caution">
    <text evidence="2">The sequence shown here is derived from an EMBL/GenBank/DDBJ whole genome shotgun (WGS) entry which is preliminary data.</text>
</comment>
<accession>A0A0W8EZW0</accession>